<protein>
    <submittedName>
        <fullName evidence="2">Uncharacterized protein</fullName>
    </submittedName>
</protein>
<feature type="region of interest" description="Disordered" evidence="1">
    <location>
        <begin position="244"/>
        <end position="284"/>
    </location>
</feature>
<reference evidence="2 3" key="1">
    <citation type="submission" date="2020-10" db="EMBL/GenBank/DDBJ databases">
        <title>The Coptis chinensis genome and diversification of protoberbering-type alkaloids.</title>
        <authorList>
            <person name="Wang B."/>
            <person name="Shu S."/>
            <person name="Song C."/>
            <person name="Liu Y."/>
        </authorList>
    </citation>
    <scope>NUCLEOTIDE SEQUENCE [LARGE SCALE GENOMIC DNA]</scope>
    <source>
        <strain evidence="2">HL-2020</strain>
        <tissue evidence="2">Leaf</tissue>
    </source>
</reference>
<feature type="non-terminal residue" evidence="2">
    <location>
        <position position="454"/>
    </location>
</feature>
<feature type="compositionally biased region" description="Polar residues" evidence="1">
    <location>
        <begin position="410"/>
        <end position="426"/>
    </location>
</feature>
<dbReference type="AlphaFoldDB" id="A0A835HRM7"/>
<evidence type="ECO:0000256" key="1">
    <source>
        <dbReference type="SAM" id="MobiDB-lite"/>
    </source>
</evidence>
<feature type="compositionally biased region" description="Basic and acidic residues" evidence="1">
    <location>
        <begin position="248"/>
        <end position="277"/>
    </location>
</feature>
<feature type="compositionally biased region" description="Basic and acidic residues" evidence="1">
    <location>
        <begin position="308"/>
        <end position="324"/>
    </location>
</feature>
<accession>A0A835HRM7</accession>
<sequence>VLLLTSASSAAYLPSVATPYEKSSQVFGCDTSVGVSGAKNSNLAINYHEPSQARPKGCGKRLKGDKEKALKKAQKYKRRRCNGCNKVGVSHDKRNCPELNKKGKEELNNEEELKNGEKNSLYDKDATSDSTTDDDSCSSSDSLAVYVHVTYHMAPGLSGLMGYLLDVSSLCFLCVQFNDLKASEPLVKYIRQSKALRTDNGGPCTKPWEIRSWFRNKTITLISSWKWRLTFLSVLLRGTQQEQEDSEYEQHAENRDTQIDQVEPGKEQQKDREHEITPTEQVPGETLLVSGDVACDTRQTREVCVSRQPREDGDSRQTREETQEEEWIHQTESVAASDLMALGDVGWDYGQNNEVWDSRQTRKECASGQTRDGCVSRQSREEQGIYQTERVATVVPPPHIREEELLIMRNGNSPSSERGGSTSESLSRIHKTSVGLNIADSKAEKVLHLLVQKQ</sequence>
<evidence type="ECO:0000313" key="3">
    <source>
        <dbReference type="Proteomes" id="UP000631114"/>
    </source>
</evidence>
<feature type="region of interest" description="Disordered" evidence="1">
    <location>
        <begin position="407"/>
        <end position="428"/>
    </location>
</feature>
<organism evidence="2 3">
    <name type="scientific">Coptis chinensis</name>
    <dbReference type="NCBI Taxonomy" id="261450"/>
    <lineage>
        <taxon>Eukaryota</taxon>
        <taxon>Viridiplantae</taxon>
        <taxon>Streptophyta</taxon>
        <taxon>Embryophyta</taxon>
        <taxon>Tracheophyta</taxon>
        <taxon>Spermatophyta</taxon>
        <taxon>Magnoliopsida</taxon>
        <taxon>Ranunculales</taxon>
        <taxon>Ranunculaceae</taxon>
        <taxon>Coptidoideae</taxon>
        <taxon>Coptis</taxon>
    </lineage>
</organism>
<dbReference type="Proteomes" id="UP000631114">
    <property type="component" value="Unassembled WGS sequence"/>
</dbReference>
<feature type="compositionally biased region" description="Basic and acidic residues" evidence="1">
    <location>
        <begin position="95"/>
        <end position="127"/>
    </location>
</feature>
<evidence type="ECO:0000313" key="2">
    <source>
        <dbReference type="EMBL" id="KAF9604575.1"/>
    </source>
</evidence>
<proteinExistence type="predicted"/>
<comment type="caution">
    <text evidence="2">The sequence shown here is derived from an EMBL/GenBank/DDBJ whole genome shotgun (WGS) entry which is preliminary data.</text>
</comment>
<dbReference type="EMBL" id="JADFTS010000005">
    <property type="protein sequence ID" value="KAF9604575.1"/>
    <property type="molecule type" value="Genomic_DNA"/>
</dbReference>
<feature type="region of interest" description="Disordered" evidence="1">
    <location>
        <begin position="303"/>
        <end position="324"/>
    </location>
</feature>
<gene>
    <name evidence="2" type="ORF">IFM89_008019</name>
</gene>
<keyword evidence="3" id="KW-1185">Reference proteome</keyword>
<feature type="region of interest" description="Disordered" evidence="1">
    <location>
        <begin position="95"/>
        <end position="139"/>
    </location>
</feature>
<name>A0A835HRM7_9MAGN</name>